<proteinExistence type="predicted"/>
<protein>
    <submittedName>
        <fullName evidence="1">Uncharacterized protein</fullName>
    </submittedName>
</protein>
<accession>X0WMJ0</accession>
<reference evidence="1" key="1">
    <citation type="journal article" date="2014" name="Front. Microbiol.">
        <title>High frequency of phylogenetically diverse reductive dehalogenase-homologous genes in deep subseafloor sedimentary metagenomes.</title>
        <authorList>
            <person name="Kawai M."/>
            <person name="Futagami T."/>
            <person name="Toyoda A."/>
            <person name="Takaki Y."/>
            <person name="Nishi S."/>
            <person name="Hori S."/>
            <person name="Arai W."/>
            <person name="Tsubouchi T."/>
            <person name="Morono Y."/>
            <person name="Uchiyama I."/>
            <person name="Ito T."/>
            <person name="Fujiyama A."/>
            <person name="Inagaki F."/>
            <person name="Takami H."/>
        </authorList>
    </citation>
    <scope>NUCLEOTIDE SEQUENCE</scope>
    <source>
        <strain evidence="1">Expedition CK06-06</strain>
    </source>
</reference>
<name>X0WMJ0_9ZZZZ</name>
<organism evidence="1">
    <name type="scientific">marine sediment metagenome</name>
    <dbReference type="NCBI Taxonomy" id="412755"/>
    <lineage>
        <taxon>unclassified sequences</taxon>
        <taxon>metagenomes</taxon>
        <taxon>ecological metagenomes</taxon>
    </lineage>
</organism>
<evidence type="ECO:0000313" key="1">
    <source>
        <dbReference type="EMBL" id="GAG25733.1"/>
    </source>
</evidence>
<dbReference type="AlphaFoldDB" id="X0WMJ0"/>
<feature type="non-terminal residue" evidence="1">
    <location>
        <position position="73"/>
    </location>
</feature>
<sequence>MRYYLSSNISPNFNKIKNLLVNKKTEKVFLSFDGLYKINDKDKLLKYKLRTSHIKRIEPILLDKFPDIILYES</sequence>
<dbReference type="EMBL" id="BARS01036081">
    <property type="protein sequence ID" value="GAG25733.1"/>
    <property type="molecule type" value="Genomic_DNA"/>
</dbReference>
<gene>
    <name evidence="1" type="ORF">S01H1_55498</name>
</gene>
<comment type="caution">
    <text evidence="1">The sequence shown here is derived from an EMBL/GenBank/DDBJ whole genome shotgun (WGS) entry which is preliminary data.</text>
</comment>